<evidence type="ECO:0000256" key="23">
    <source>
        <dbReference type="SAM" id="MobiDB-lite"/>
    </source>
</evidence>
<dbReference type="InterPro" id="IPR040706">
    <property type="entry name" value="Zf-MYST"/>
</dbReference>
<feature type="region of interest" description="Disordered" evidence="23">
    <location>
        <begin position="618"/>
        <end position="655"/>
    </location>
</feature>
<dbReference type="RefSeq" id="XP_018580505.1">
    <property type="nucleotide sequence ID" value="XM_018724989.2"/>
</dbReference>
<gene>
    <name evidence="28" type="primary">LOC108918069</name>
</gene>
<dbReference type="PROSITE" id="PS50016">
    <property type="entry name" value="ZF_PHD_2"/>
    <property type="match status" value="2"/>
</dbReference>
<dbReference type="InterPro" id="IPR002717">
    <property type="entry name" value="HAT_MYST-type"/>
</dbReference>
<feature type="region of interest" description="Disordered" evidence="23">
    <location>
        <begin position="1559"/>
        <end position="1598"/>
    </location>
</feature>
<keyword evidence="6" id="KW-0597">Phosphoprotein</keyword>
<evidence type="ECO:0000256" key="14">
    <source>
        <dbReference type="ARBA" id="ARBA00022990"/>
    </source>
</evidence>
<keyword evidence="29" id="KW-1185">Reference proteome</keyword>
<organism evidence="28 29">
    <name type="scientific">Scleropages formosus</name>
    <name type="common">Asian bonytongue</name>
    <name type="synonym">Osteoglossum formosum</name>
    <dbReference type="NCBI Taxonomy" id="113540"/>
    <lineage>
        <taxon>Eukaryota</taxon>
        <taxon>Metazoa</taxon>
        <taxon>Chordata</taxon>
        <taxon>Craniata</taxon>
        <taxon>Vertebrata</taxon>
        <taxon>Euteleostomi</taxon>
        <taxon>Actinopterygii</taxon>
        <taxon>Neopterygii</taxon>
        <taxon>Teleostei</taxon>
        <taxon>Osteoglossocephala</taxon>
        <taxon>Osteoglossomorpha</taxon>
        <taxon>Osteoglossiformes</taxon>
        <taxon>Osteoglossidae</taxon>
        <taxon>Scleropages</taxon>
    </lineage>
</organism>
<feature type="domain" description="PHD-type" evidence="24">
    <location>
        <begin position="265"/>
        <end position="316"/>
    </location>
</feature>
<keyword evidence="15" id="KW-0805">Transcription regulation</keyword>
<dbReference type="RefSeq" id="XP_018580504.1">
    <property type="nucleotide sequence ID" value="XM_018724988.2"/>
</dbReference>
<dbReference type="GeneTree" id="ENSGT00940000157372"/>
<dbReference type="Gene3D" id="3.30.60.60">
    <property type="entry name" value="N-acetyl transferase-like"/>
    <property type="match status" value="1"/>
</dbReference>
<evidence type="ECO:0000256" key="11">
    <source>
        <dbReference type="ARBA" id="ARBA00022833"/>
    </source>
</evidence>
<evidence type="ECO:0000259" key="24">
    <source>
        <dbReference type="PROSITE" id="PS50016"/>
    </source>
</evidence>
<feature type="region of interest" description="Disordered" evidence="23">
    <location>
        <begin position="1362"/>
        <end position="1392"/>
    </location>
</feature>
<evidence type="ECO:0000256" key="19">
    <source>
        <dbReference type="ARBA" id="ARBA00023315"/>
    </source>
</evidence>
<feature type="compositionally biased region" description="Acidic residues" evidence="23">
    <location>
        <begin position="1281"/>
        <end position="1305"/>
    </location>
</feature>
<dbReference type="GO" id="GO:0008270">
    <property type="term" value="F:zinc ion binding"/>
    <property type="evidence" value="ECO:0007669"/>
    <property type="project" value="UniProtKB-KW"/>
</dbReference>
<dbReference type="PROSITE" id="PS51726">
    <property type="entry name" value="MYST_HAT"/>
    <property type="match status" value="1"/>
</dbReference>
<evidence type="ECO:0000256" key="20">
    <source>
        <dbReference type="ARBA" id="ARBA00048017"/>
    </source>
</evidence>
<evidence type="ECO:0000256" key="12">
    <source>
        <dbReference type="ARBA" id="ARBA00022843"/>
    </source>
</evidence>
<feature type="domain" description="PHD-type" evidence="24">
    <location>
        <begin position="209"/>
        <end position="268"/>
    </location>
</feature>
<evidence type="ECO:0000256" key="17">
    <source>
        <dbReference type="ARBA" id="ARBA00023163"/>
    </source>
</evidence>
<dbReference type="SUPFAM" id="SSF46785">
    <property type="entry name" value="Winged helix' DNA-binding domain"/>
    <property type="match status" value="1"/>
</dbReference>
<dbReference type="GO" id="GO:0003682">
    <property type="term" value="F:chromatin binding"/>
    <property type="evidence" value="ECO:0007669"/>
    <property type="project" value="TreeGrafter"/>
</dbReference>
<dbReference type="InterPro" id="IPR013083">
    <property type="entry name" value="Znf_RING/FYVE/PHD"/>
</dbReference>
<evidence type="ECO:0000256" key="9">
    <source>
        <dbReference type="ARBA" id="ARBA00022737"/>
    </source>
</evidence>
<dbReference type="GO" id="GO:0003712">
    <property type="term" value="F:transcription coregulator activity"/>
    <property type="evidence" value="ECO:0007669"/>
    <property type="project" value="TreeGrafter"/>
</dbReference>
<dbReference type="GO" id="GO:0000786">
    <property type="term" value="C:nucleosome"/>
    <property type="evidence" value="ECO:0007669"/>
    <property type="project" value="InterPro"/>
</dbReference>
<evidence type="ECO:0000313" key="28">
    <source>
        <dbReference type="Ensembl" id="ENSSFOP00015027599.1"/>
    </source>
</evidence>
<evidence type="ECO:0000256" key="16">
    <source>
        <dbReference type="ARBA" id="ARBA00023159"/>
    </source>
</evidence>
<feature type="compositionally biased region" description="Low complexity" evidence="23">
    <location>
        <begin position="502"/>
        <end position="530"/>
    </location>
</feature>
<reference evidence="28 29" key="1">
    <citation type="submission" date="2019-04" db="EMBL/GenBank/DDBJ databases">
        <authorList>
            <consortium name="Wellcome Sanger Institute Data Sharing"/>
        </authorList>
    </citation>
    <scope>NUCLEOTIDE SEQUENCE [LARGE SCALE GENOMIC DNA]</scope>
</reference>
<reference evidence="28" key="3">
    <citation type="submission" date="2025-09" db="UniProtKB">
        <authorList>
            <consortium name="Ensembl"/>
        </authorList>
    </citation>
    <scope>IDENTIFICATION</scope>
</reference>
<dbReference type="PANTHER" id="PTHR10615:SF73">
    <property type="entry name" value="HISTONE ACETYLTRANSFERASE KAT6B"/>
    <property type="match status" value="1"/>
</dbReference>
<dbReference type="OrthoDB" id="787137at2759"/>
<keyword evidence="12" id="KW-0832">Ubl conjugation</keyword>
<feature type="region of interest" description="Disordered" evidence="23">
    <location>
        <begin position="1658"/>
        <end position="1680"/>
    </location>
</feature>
<evidence type="ECO:0000256" key="1">
    <source>
        <dbReference type="ARBA" id="ARBA00004123"/>
    </source>
</evidence>
<dbReference type="Gene3D" id="1.10.10.10">
    <property type="entry name" value="Winged helix-like DNA-binding domain superfamily/Winged helix DNA-binding domain"/>
    <property type="match status" value="2"/>
</dbReference>
<dbReference type="Pfam" id="PF17772">
    <property type="entry name" value="zf-MYST"/>
    <property type="match status" value="1"/>
</dbReference>
<keyword evidence="9" id="KW-0677">Repeat</keyword>
<evidence type="ECO:0000259" key="27">
    <source>
        <dbReference type="PROSITE" id="PS52014"/>
    </source>
</evidence>
<feature type="compositionally biased region" description="Pro residues" evidence="23">
    <location>
        <begin position="419"/>
        <end position="429"/>
    </location>
</feature>
<dbReference type="GO" id="GO:0040029">
    <property type="term" value="P:epigenetic regulation of gene expression"/>
    <property type="evidence" value="ECO:0007669"/>
    <property type="project" value="UniProtKB-ARBA"/>
</dbReference>
<keyword evidence="17" id="KW-0804">Transcription</keyword>
<dbReference type="Gene3D" id="3.30.40.10">
    <property type="entry name" value="Zinc/RING finger domain, C3HC4 (zinc finger)"/>
    <property type="match status" value="1"/>
</dbReference>
<feature type="compositionally biased region" description="Basic and acidic residues" evidence="23">
    <location>
        <begin position="1109"/>
        <end position="1126"/>
    </location>
</feature>
<dbReference type="PANTHER" id="PTHR10615">
    <property type="entry name" value="HISTONE ACETYLTRANSFERASE"/>
    <property type="match status" value="1"/>
</dbReference>
<keyword evidence="13" id="KW-0156">Chromatin regulator</keyword>
<proteinExistence type="inferred from homology"/>
<feature type="region of interest" description="Disordered" evidence="23">
    <location>
        <begin position="1008"/>
        <end position="1041"/>
    </location>
</feature>
<keyword evidence="4" id="KW-0678">Repressor</keyword>
<dbReference type="EC" id="2.3.1.48" evidence="3"/>
<dbReference type="Gene3D" id="3.40.630.30">
    <property type="match status" value="1"/>
</dbReference>
<dbReference type="FunFam" id="3.40.630.30:FF:000001">
    <property type="entry name" value="Histone acetyltransferase"/>
    <property type="match status" value="1"/>
</dbReference>
<feature type="region of interest" description="Disordered" evidence="23">
    <location>
        <begin position="1741"/>
        <end position="1797"/>
    </location>
</feature>
<keyword evidence="11" id="KW-0862">Zinc</keyword>
<dbReference type="SMART" id="SM00249">
    <property type="entry name" value="PHD"/>
    <property type="match status" value="2"/>
</dbReference>
<dbReference type="Ensembl" id="ENSSFOT00015027909.2">
    <property type="protein sequence ID" value="ENSSFOP00015027599.1"/>
    <property type="gene ID" value="ENSSFOG00015017723.2"/>
</dbReference>
<dbReference type="GO" id="GO:0003677">
    <property type="term" value="F:DNA binding"/>
    <property type="evidence" value="ECO:0007669"/>
    <property type="project" value="InterPro"/>
</dbReference>
<dbReference type="Pfam" id="PF01853">
    <property type="entry name" value="MOZ_SAS"/>
    <property type="match status" value="1"/>
</dbReference>
<evidence type="ECO:0000313" key="29">
    <source>
        <dbReference type="Proteomes" id="UP000694397"/>
    </source>
</evidence>
<keyword evidence="18" id="KW-0539">Nucleus</keyword>
<dbReference type="Pfam" id="PF21524">
    <property type="entry name" value="SAMD1_WH"/>
    <property type="match status" value="1"/>
</dbReference>
<evidence type="ECO:0000259" key="25">
    <source>
        <dbReference type="PROSITE" id="PS51504"/>
    </source>
</evidence>
<feature type="compositionally biased region" description="Low complexity" evidence="23">
    <location>
        <begin position="1511"/>
        <end position="1530"/>
    </location>
</feature>
<dbReference type="Pfam" id="PF00628">
    <property type="entry name" value="PHD"/>
    <property type="match status" value="2"/>
</dbReference>
<evidence type="ECO:0000256" key="18">
    <source>
        <dbReference type="ARBA" id="ARBA00023242"/>
    </source>
</evidence>
<name>A0A8C9SA72_SCLFO</name>
<dbReference type="GO" id="GO:0010557">
    <property type="term" value="P:positive regulation of macromolecule biosynthetic process"/>
    <property type="evidence" value="ECO:0007669"/>
    <property type="project" value="UniProtKB-ARBA"/>
</dbReference>
<feature type="region of interest" description="Disordered" evidence="23">
    <location>
        <begin position="1058"/>
        <end position="1334"/>
    </location>
</feature>
<evidence type="ECO:0000256" key="4">
    <source>
        <dbReference type="ARBA" id="ARBA00022491"/>
    </source>
</evidence>
<evidence type="ECO:0000256" key="2">
    <source>
        <dbReference type="ARBA" id="ARBA00010107"/>
    </source>
</evidence>
<dbReference type="CDD" id="cd15527">
    <property type="entry name" value="PHD2_KAT6A_6B"/>
    <property type="match status" value="1"/>
</dbReference>
<dbReference type="GO" id="GO:0070776">
    <property type="term" value="C:MOZ/MORF histone acetyltransferase complex"/>
    <property type="evidence" value="ECO:0007669"/>
    <property type="project" value="TreeGrafter"/>
</dbReference>
<evidence type="ECO:0000256" key="10">
    <source>
        <dbReference type="ARBA" id="ARBA00022771"/>
    </source>
</evidence>
<evidence type="ECO:0000256" key="8">
    <source>
        <dbReference type="ARBA" id="ARBA00022723"/>
    </source>
</evidence>
<protein>
    <recommendedName>
        <fullName evidence="3">histone acetyltransferase</fullName>
        <ecNumber evidence="3">2.3.1.48</ecNumber>
    </recommendedName>
</protein>
<evidence type="ECO:0000256" key="15">
    <source>
        <dbReference type="ARBA" id="ARBA00023015"/>
    </source>
</evidence>
<feature type="compositionally biased region" description="Basic residues" evidence="23">
    <location>
        <begin position="1154"/>
        <end position="1171"/>
    </location>
</feature>
<dbReference type="InterPro" id="IPR036390">
    <property type="entry name" value="WH_DNA-bd_sf"/>
</dbReference>
<dbReference type="FunFam" id="3.30.40.10:FF:000035">
    <property type="entry name" value="Histone acetyltransferase"/>
    <property type="match status" value="1"/>
</dbReference>
<dbReference type="InterPro" id="IPR001965">
    <property type="entry name" value="Znf_PHD"/>
</dbReference>
<feature type="compositionally biased region" description="Basic and acidic residues" evidence="23">
    <location>
        <begin position="1306"/>
        <end position="1319"/>
    </location>
</feature>
<dbReference type="InterPro" id="IPR005818">
    <property type="entry name" value="Histone_H1/H5_H15"/>
</dbReference>
<dbReference type="FunFam" id="1.10.10.10:FF:000132">
    <property type="entry name" value="Histone acetyltransferase"/>
    <property type="match status" value="1"/>
</dbReference>
<dbReference type="InterPro" id="IPR011011">
    <property type="entry name" value="Znf_FYVE_PHD"/>
</dbReference>
<sequence>MVKLANPLYTEWILEAIQKIKRQKQRPSEERICHAVSASRRLDKETVLQHLELSVRDGSVLKVINKGCTSYKDPENHGRIASLKSGSLSISVMGSVWTSSDLQCVDWNKILKRAVEDLGNPQGSSLKNVERYLRKQDDLSAIVSNPAFQQRLRLAVKRAVTNGRLLKDGPLYRLNYGSGRGGTASQVPPCLMQMTLLPHEKDQPRADPIPICSFCLGSKETNRDRKPEELLSCADCGSSGHPSCLKFSPELTSNVKALRWQCIECKTCSSCQIQGKNADEMLFCDSCDRGFHMECCDPPLARMPKGMWVCQLCRPKDQDMQFLHRRAAQIKRRYVRPVGRPRSKLTLPSGSLASGEGSVVALAGGGSPGRSLKVTVCSTSSSGHVGSIKNTRSQPAPPEPHWSSEHTLLSNTIASTPSKTPPLTPPSPCSTPALNRKARGLIDGLSRFFTPSPVGRRPRSDVTDPSKQGWPRGDSPQGRALADSTQRLSVPLTPSPLPGRSPPCQKSSSSPKSSSSQSSAPSLSGLPSRSQLKSLFDGLSHIYATQGPARRKGRPSYAPSRRSLLSSPSASPSSTPTWGLPRGRTFKTTMHFRQGSILKKRRMLGRLWYKANAQKGATLPGPQALSDRGIKPEQQHGSRPWKRPRPDPPEVGAASPGTCVAAEDVDLFKRVQGLSVQKAESVSSADNGRYPAYIEFGNYEIQTWYSSPYPPEYSRLQRLYICEFCLKYMKSKSILQQHSSKCGWFHPPANEIYRKDDLSVFEVDGNVSKIFCQNLCLLAKLFLEHKTLYYDVEPFLFYILTKNDEKGCHLVGYFSKEKLCQQKYNVSCIMIMPQYQRQGFGRFLIDFSYLLSKLEGQPGSPEKPLSDLGRLSYLAYWRSVILEYLQEYSGKPLSISTLSRATGICPHDIATTLTHLHMVDVRDGRYVIVWKERAIQEHMERLRASPLRHILHPECLRWFPRGRGSEDERQTQPQAELLLEQGTSCKKDQQNLSSWSPFTKVQSRNILEGRSRSGRSSFHASAGSSADEGDHDRSLPISETSKVNLGLTRKKNVIFRRKQGRKRKRINSSVTTETISERTEVLKEPLEDTDDEGSVPCAERASRMGSDSLGEHVQQRRPPSKAEENNNHSCTAEEADTEDVKGSGCPAVTVDRHRAVKRKKGWPKGMKRGPSKCRLQGERKNGFKLNLYTPPETPMEADHNTLLEESEEHQAKAFCEEEGHPGRGVDPADAVMATLSSESMEPLNKLDPPADDSGVVRDPDLLADDQGNPSSKEQVFNVEAEACEDEDDEEPVPVEDHDADDEDDSHVDSTEQEKVERPADTSVDQLGHSEGFSDVDKASYEDRALEVPAGICSEQLDPDIQQQLPGDVSHFDHTPPSGDADQCNPTSPSEDIGHCQHTPLTGDIIIFDHTHSSGDIIHCQHMPPSEMDGKDAAGSETFRTVALKEDPTVSSEIDTETAQAVQSLTQEAEEECGFQDCVETQEACRNLQSYTHVDQSPHMASLDDCPHSEHSSPLSSIQSHPSQSVRSVSSPAVSLLESGYAQISPEQGTIQSLQGIDTSPIMDVPSVSDPSQQMVDSGFSDLGSIESNTENYENPSSYDSTLGSSICGASSTQSSCSYSGLPSGGLGQSSCAVSQQMASSSCGLVQQSSMNSPQSCSVKSPQACALDRPPSSSHQPLSHCAMPSRFAPAMQLADIPESESSNLGLYDRLGQGDYGAGCYTQPTATFSLAKLQQLTNTLMERPPVPFNHAPSHPHPPYANAPLSRSGLVSLSQSPHVHGGPQVQATMTPSPNLTPPPIMLQRTIAASNASMQTQRLRSQMMAKGHMAMRSKSAPLPHPQQQVYGRGAQAVAMQAPPRALAVPRMNVGMNIMPAPAYDINSMNMTPLNHTTNSYQMTQPMMNRGYHSNHTYMNQSPQYSMQMGMMGTQPYPQQSMQAPPHSNMMYSPPSHHGYMNSGMSKQTLNGPFMRR</sequence>
<evidence type="ECO:0000256" key="7">
    <source>
        <dbReference type="ARBA" id="ARBA00022679"/>
    </source>
</evidence>
<dbReference type="InterPro" id="IPR050603">
    <property type="entry name" value="MYST_HAT"/>
</dbReference>
<feature type="compositionally biased region" description="Basic and acidic residues" evidence="23">
    <location>
        <begin position="1196"/>
        <end position="1223"/>
    </location>
</feature>
<feature type="compositionally biased region" description="Polar residues" evidence="23">
    <location>
        <begin position="1014"/>
        <end position="1024"/>
    </location>
</feature>
<accession>A0A8C9SA72</accession>
<dbReference type="GO" id="GO:0045935">
    <property type="term" value="P:positive regulation of nucleobase-containing compound metabolic process"/>
    <property type="evidence" value="ECO:0007669"/>
    <property type="project" value="UniProtKB-ARBA"/>
</dbReference>
<dbReference type="InterPro" id="IPR036388">
    <property type="entry name" value="WH-like_DNA-bd_sf"/>
</dbReference>
<feature type="compositionally biased region" description="Polar residues" evidence="23">
    <location>
        <begin position="1585"/>
        <end position="1598"/>
    </location>
</feature>
<evidence type="ECO:0000256" key="13">
    <source>
        <dbReference type="ARBA" id="ARBA00022853"/>
    </source>
</evidence>
<reference evidence="28" key="2">
    <citation type="submission" date="2025-08" db="UniProtKB">
        <authorList>
            <consortium name="Ensembl"/>
        </authorList>
    </citation>
    <scope>IDENTIFICATION</scope>
</reference>
<dbReference type="FunFam" id="1.10.10.10:FF:000123">
    <property type="entry name" value="Histone acetyltransferase"/>
    <property type="match status" value="1"/>
</dbReference>
<dbReference type="PROSITE" id="PS52014">
    <property type="entry name" value="SAMD1_WH"/>
    <property type="match status" value="1"/>
</dbReference>
<evidence type="ECO:0000256" key="5">
    <source>
        <dbReference type="ARBA" id="ARBA00022499"/>
    </source>
</evidence>
<feature type="compositionally biased region" description="Polar residues" evidence="23">
    <location>
        <begin position="380"/>
        <end position="394"/>
    </location>
</feature>
<feature type="region of interest" description="Disordered" evidence="23">
    <location>
        <begin position="1497"/>
        <end position="1530"/>
    </location>
</feature>
<evidence type="ECO:0000259" key="26">
    <source>
        <dbReference type="PROSITE" id="PS51726"/>
    </source>
</evidence>
<comment type="subcellular location">
    <subcellularLocation>
        <location evidence="1">Nucleus</location>
    </subcellularLocation>
</comment>
<evidence type="ECO:0000256" key="6">
    <source>
        <dbReference type="ARBA" id="ARBA00022553"/>
    </source>
</evidence>
<dbReference type="GeneID" id="108918069"/>
<dbReference type="PROSITE" id="PS51504">
    <property type="entry name" value="H15"/>
    <property type="match status" value="1"/>
</dbReference>
<dbReference type="InterPro" id="IPR048589">
    <property type="entry name" value="SAMD1-like_WH"/>
</dbReference>
<feature type="active site" description="Proton donor/acceptor" evidence="21">
    <location>
        <position position="862"/>
    </location>
</feature>
<dbReference type="InterPro" id="IPR016181">
    <property type="entry name" value="Acyl_CoA_acyltransferase"/>
</dbReference>
<comment type="similarity">
    <text evidence="2">Belongs to the MYST (SAS/MOZ) family.</text>
</comment>
<keyword evidence="8" id="KW-0479">Metal-binding</keyword>
<dbReference type="GO" id="GO:0005634">
    <property type="term" value="C:nucleus"/>
    <property type="evidence" value="ECO:0007669"/>
    <property type="project" value="UniProtKB-SubCell"/>
</dbReference>
<keyword evidence="16" id="KW-0010">Activator</keyword>
<dbReference type="InterPro" id="IPR019787">
    <property type="entry name" value="Znf_PHD-finger"/>
</dbReference>
<dbReference type="SUPFAM" id="SSF57903">
    <property type="entry name" value="FYVE/PHD zinc finger"/>
    <property type="match status" value="2"/>
</dbReference>
<dbReference type="GO" id="GO:0006357">
    <property type="term" value="P:regulation of transcription by RNA polymerase II"/>
    <property type="evidence" value="ECO:0007669"/>
    <property type="project" value="TreeGrafter"/>
</dbReference>
<feature type="region of interest" description="Disordered" evidence="23">
    <location>
        <begin position="543"/>
        <end position="584"/>
    </location>
</feature>
<comment type="catalytic activity">
    <reaction evidence="20">
        <text>L-lysyl-[protein] + acetyl-CoA = N(6)-acetyl-L-lysyl-[protein] + CoA + H(+)</text>
        <dbReference type="Rhea" id="RHEA:45948"/>
        <dbReference type="Rhea" id="RHEA-COMP:9752"/>
        <dbReference type="Rhea" id="RHEA-COMP:10731"/>
        <dbReference type="ChEBI" id="CHEBI:15378"/>
        <dbReference type="ChEBI" id="CHEBI:29969"/>
        <dbReference type="ChEBI" id="CHEBI:57287"/>
        <dbReference type="ChEBI" id="CHEBI:57288"/>
        <dbReference type="ChEBI" id="CHEBI:61930"/>
        <dbReference type="EC" id="2.3.1.48"/>
    </reaction>
</comment>
<evidence type="ECO:0000256" key="22">
    <source>
        <dbReference type="PROSITE-ProRule" id="PRU00146"/>
    </source>
</evidence>
<dbReference type="SUPFAM" id="SSF55729">
    <property type="entry name" value="Acyl-CoA N-acyltransferases (Nat)"/>
    <property type="match status" value="1"/>
</dbReference>
<evidence type="ECO:0000256" key="3">
    <source>
        <dbReference type="ARBA" id="ARBA00013184"/>
    </source>
</evidence>
<keyword evidence="19" id="KW-0012">Acyltransferase</keyword>
<feature type="domain" description="SAMD1-like winged helix (WH)" evidence="27">
    <location>
        <begin position="1"/>
        <end position="77"/>
    </location>
</feature>
<feature type="domain" description="MYST-type HAT" evidence="26">
    <location>
        <begin position="686"/>
        <end position="960"/>
    </location>
</feature>
<feature type="region of interest" description="Disordered" evidence="23">
    <location>
        <begin position="380"/>
        <end position="530"/>
    </location>
</feature>
<feature type="compositionally biased region" description="Low complexity" evidence="23">
    <location>
        <begin position="555"/>
        <end position="577"/>
    </location>
</feature>
<keyword evidence="5" id="KW-1017">Isopeptide bond</keyword>
<feature type="domain" description="H15" evidence="25">
    <location>
        <begin position="103"/>
        <end position="176"/>
    </location>
</feature>
<dbReference type="Proteomes" id="UP000694397">
    <property type="component" value="Chromosome 8"/>
</dbReference>
<dbReference type="RefSeq" id="XP_018580503.1">
    <property type="nucleotide sequence ID" value="XM_018724987.2"/>
</dbReference>
<dbReference type="FunFam" id="3.30.60.60:FF:000001">
    <property type="entry name" value="Histone acetyltransferase"/>
    <property type="match status" value="1"/>
</dbReference>
<feature type="compositionally biased region" description="Polar residues" evidence="23">
    <location>
        <begin position="405"/>
        <end position="414"/>
    </location>
</feature>
<evidence type="ECO:0000256" key="21">
    <source>
        <dbReference type="PIRSR" id="PIRSR602717-51"/>
    </source>
</evidence>
<feature type="compositionally biased region" description="Basic and acidic residues" evidence="23">
    <location>
        <begin position="1075"/>
        <end position="1086"/>
    </location>
</feature>
<keyword evidence="14" id="KW-0007">Acetylation</keyword>
<dbReference type="GO" id="GO:0006334">
    <property type="term" value="P:nucleosome assembly"/>
    <property type="evidence" value="ECO:0007669"/>
    <property type="project" value="InterPro"/>
</dbReference>
<keyword evidence="10 22" id="KW-0863">Zinc-finger</keyword>
<dbReference type="GO" id="GO:0010484">
    <property type="term" value="F:histone H3 acetyltransferase activity"/>
    <property type="evidence" value="ECO:0007669"/>
    <property type="project" value="TreeGrafter"/>
</dbReference>
<dbReference type="KEGG" id="sfm:108918069"/>
<dbReference type="CDD" id="cd15618">
    <property type="entry name" value="PHD1_MOZ_MORF"/>
    <property type="match status" value="1"/>
</dbReference>
<keyword evidence="7" id="KW-0808">Transferase</keyword>